<name>A0A1H4R4C4_RHOJO</name>
<gene>
    <name evidence="1" type="ORF">SAMN04490220_1207</name>
</gene>
<dbReference type="SUPFAM" id="SSF47598">
    <property type="entry name" value="Ribbon-helix-helix"/>
    <property type="match status" value="1"/>
</dbReference>
<protein>
    <submittedName>
        <fullName evidence="1">Ribbon-helix-helix protein, copG family</fullName>
    </submittedName>
</protein>
<reference evidence="2" key="1">
    <citation type="submission" date="2016-10" db="EMBL/GenBank/DDBJ databases">
        <authorList>
            <person name="Varghese N."/>
        </authorList>
    </citation>
    <scope>NUCLEOTIDE SEQUENCE [LARGE SCALE GENOMIC DNA]</scope>
    <source>
        <strain evidence="2">DSM 44719</strain>
    </source>
</reference>
<accession>A0A1H4R4C4</accession>
<dbReference type="EMBL" id="FNTL01000004">
    <property type="protein sequence ID" value="SEC26735.1"/>
    <property type="molecule type" value="Genomic_DNA"/>
</dbReference>
<dbReference type="AlphaFoldDB" id="A0A1H4R4C4"/>
<dbReference type="InterPro" id="IPR010985">
    <property type="entry name" value="Ribbon_hlx_hlx"/>
</dbReference>
<dbReference type="RefSeq" id="WP_073368127.1">
    <property type="nucleotide sequence ID" value="NZ_FNTL01000004.1"/>
</dbReference>
<organism evidence="1 2">
    <name type="scientific">Rhodococcus jostii</name>
    <dbReference type="NCBI Taxonomy" id="132919"/>
    <lineage>
        <taxon>Bacteria</taxon>
        <taxon>Bacillati</taxon>
        <taxon>Actinomycetota</taxon>
        <taxon>Actinomycetes</taxon>
        <taxon>Mycobacteriales</taxon>
        <taxon>Nocardiaceae</taxon>
        <taxon>Rhodococcus</taxon>
    </lineage>
</organism>
<dbReference type="OrthoDB" id="4553672at2"/>
<dbReference type="GO" id="GO:0006355">
    <property type="term" value="P:regulation of DNA-templated transcription"/>
    <property type="evidence" value="ECO:0007669"/>
    <property type="project" value="InterPro"/>
</dbReference>
<evidence type="ECO:0000313" key="1">
    <source>
        <dbReference type="EMBL" id="SEC26735.1"/>
    </source>
</evidence>
<evidence type="ECO:0000313" key="2">
    <source>
        <dbReference type="Proteomes" id="UP000183407"/>
    </source>
</evidence>
<dbReference type="CDD" id="cd21631">
    <property type="entry name" value="RHH_CopG_NikR-like"/>
    <property type="match status" value="1"/>
</dbReference>
<sequence length="115" mass="12356">MPDGRVRAGAAVYAQRVNAAAELLESGVPVAEAAPILAERFGCSVRQARRYADRAAEGGRAIVPEETTVFTVKLPAALAVRVREQARESGSTISALVAQALTEFLARGRRKPRRR</sequence>
<proteinExistence type="predicted"/>
<dbReference type="Proteomes" id="UP000183407">
    <property type="component" value="Unassembled WGS sequence"/>
</dbReference>